<sequence length="440" mass="48865">MLTLKLSGGSWLMHHAHSKSAALLPSQNPQLAALCQILCTFQTYRAYSCRNCTTRGSLWLALRVRCRVRVCLTMPNQEPSAVTTHPSFLEYQSQYGRPSHGEVPHGPGSDPQSPPPVPAPPSNELTGDLAELTEPSSFNRNGGEAPPIPPLPQEVSEDPSRELDTLREQVDFGAIEEEAEIGFRLSDSYASDEEDLDFIDDLEPPVVYPPIIPPDKRTNLKKVGSERTNSGIRVKFNPLALLLDASLEGEFDLVQRIIYEVDNPSHPNDEGITALHNAVCAGHVAIVRFLIQFGVNVNAGDSDGWTPLHCAASCNSTSMCRLLVESGAAPFATTQSDMETAAEKCDDFEEGYEECFQFLYGVQEKMGVMNKGLVYVLWSWDAEAPDELSIHEGEQLLVLRRGDKDETEWWWLQQGDKEGYVPRNMLGLFPRIRPRQRSLA</sequence>
<dbReference type="InterPro" id="IPR036770">
    <property type="entry name" value="Ankyrin_rpt-contain_sf"/>
</dbReference>
<dbReference type="PANTHER" id="PTHR24131:SF10">
    <property type="entry name" value="ANKYRIN-REPEAT, SH3-DOMAIN, AND PROLINE-RICH-REGION CONTAINING PROTEIN, ISOFORM B"/>
    <property type="match status" value="1"/>
</dbReference>
<feature type="region of interest" description="Disordered" evidence="9">
    <location>
        <begin position="94"/>
        <end position="162"/>
    </location>
</feature>
<dbReference type="Gene3D" id="1.25.40.20">
    <property type="entry name" value="Ankyrin repeat-containing domain"/>
    <property type="match status" value="1"/>
</dbReference>
<evidence type="ECO:0000256" key="7">
    <source>
        <dbReference type="PROSITE-ProRule" id="PRU00023"/>
    </source>
</evidence>
<keyword evidence="2 8" id="KW-0728">SH3 domain</keyword>
<accession>A0A8C4QY23</accession>
<evidence type="ECO:0000256" key="6">
    <source>
        <dbReference type="ARBA" id="ARBA00023242"/>
    </source>
</evidence>
<dbReference type="Ensembl" id="ENSEBUT00000021863.1">
    <property type="protein sequence ID" value="ENSEBUP00000021287.1"/>
    <property type="gene ID" value="ENSEBUG00000013156.1"/>
</dbReference>
<dbReference type="AlphaFoldDB" id="A0A8C4QY23"/>
<feature type="repeat" description="ANK" evidence="7">
    <location>
        <begin position="303"/>
        <end position="335"/>
    </location>
</feature>
<evidence type="ECO:0000256" key="2">
    <source>
        <dbReference type="ARBA" id="ARBA00022443"/>
    </source>
</evidence>
<keyword evidence="5 7" id="KW-0040">ANK repeat</keyword>
<comment type="subcellular location">
    <subcellularLocation>
        <location evidence="1">Nucleus</location>
    </subcellularLocation>
</comment>
<dbReference type="GO" id="GO:0002039">
    <property type="term" value="F:p53 binding"/>
    <property type="evidence" value="ECO:0007669"/>
    <property type="project" value="InterPro"/>
</dbReference>
<dbReference type="FunFam" id="1.25.40.20:FF:000008">
    <property type="entry name" value="Apoptosis-stimulating of p53 protein 2 isoform 1"/>
    <property type="match status" value="1"/>
</dbReference>
<protein>
    <recommendedName>
        <fullName evidence="10">SH3 domain-containing protein</fullName>
    </recommendedName>
</protein>
<keyword evidence="6" id="KW-0539">Nucleus</keyword>
<keyword evidence="3" id="KW-0053">Apoptosis</keyword>
<dbReference type="InterPro" id="IPR036028">
    <property type="entry name" value="SH3-like_dom_sf"/>
</dbReference>
<dbReference type="InterPro" id="IPR047163">
    <property type="entry name" value="ASPP1/2"/>
</dbReference>
<dbReference type="InterPro" id="IPR002110">
    <property type="entry name" value="Ankyrin_rpt"/>
</dbReference>
<evidence type="ECO:0000256" key="4">
    <source>
        <dbReference type="ARBA" id="ARBA00022737"/>
    </source>
</evidence>
<keyword evidence="12" id="KW-1185">Reference proteome</keyword>
<dbReference type="SUPFAM" id="SSF50044">
    <property type="entry name" value="SH3-domain"/>
    <property type="match status" value="1"/>
</dbReference>
<feature type="compositionally biased region" description="Pro residues" evidence="9">
    <location>
        <begin position="112"/>
        <end position="121"/>
    </location>
</feature>
<feature type="repeat" description="ANK" evidence="7">
    <location>
        <begin position="270"/>
        <end position="302"/>
    </location>
</feature>
<dbReference type="GeneTree" id="ENSGT00940000153463"/>
<name>A0A8C4QY23_EPTBU</name>
<dbReference type="OMA" id="KIASEMC"/>
<dbReference type="Proteomes" id="UP000694388">
    <property type="component" value="Unplaced"/>
</dbReference>
<dbReference type="SMART" id="SM00326">
    <property type="entry name" value="SH3"/>
    <property type="match status" value="1"/>
</dbReference>
<evidence type="ECO:0000256" key="9">
    <source>
        <dbReference type="SAM" id="MobiDB-lite"/>
    </source>
</evidence>
<dbReference type="PANTHER" id="PTHR24131">
    <property type="entry name" value="APOPTOSIS-STIMULATING OF P53 PROTEIN"/>
    <property type="match status" value="1"/>
</dbReference>
<dbReference type="SUPFAM" id="SSF48403">
    <property type="entry name" value="Ankyrin repeat"/>
    <property type="match status" value="1"/>
</dbReference>
<dbReference type="SMART" id="SM00248">
    <property type="entry name" value="ANK"/>
    <property type="match status" value="2"/>
</dbReference>
<dbReference type="InterPro" id="IPR001452">
    <property type="entry name" value="SH3_domain"/>
</dbReference>
<evidence type="ECO:0000256" key="8">
    <source>
        <dbReference type="PROSITE-ProRule" id="PRU00192"/>
    </source>
</evidence>
<dbReference type="PROSITE" id="PS50002">
    <property type="entry name" value="SH3"/>
    <property type="match status" value="1"/>
</dbReference>
<dbReference type="PROSITE" id="PS50088">
    <property type="entry name" value="ANK_REPEAT"/>
    <property type="match status" value="2"/>
</dbReference>
<dbReference type="GO" id="GO:0005634">
    <property type="term" value="C:nucleus"/>
    <property type="evidence" value="ECO:0007669"/>
    <property type="project" value="UniProtKB-SubCell"/>
</dbReference>
<keyword evidence="4" id="KW-0677">Repeat</keyword>
<evidence type="ECO:0000256" key="5">
    <source>
        <dbReference type="ARBA" id="ARBA00023043"/>
    </source>
</evidence>
<dbReference type="Pfam" id="PF07653">
    <property type="entry name" value="SH3_2"/>
    <property type="match status" value="1"/>
</dbReference>
<feature type="domain" description="SH3" evidence="10">
    <location>
        <begin position="369"/>
        <end position="431"/>
    </location>
</feature>
<dbReference type="Pfam" id="PF12796">
    <property type="entry name" value="Ank_2"/>
    <property type="match status" value="1"/>
</dbReference>
<dbReference type="PROSITE" id="PS50297">
    <property type="entry name" value="ANK_REP_REGION"/>
    <property type="match status" value="2"/>
</dbReference>
<dbReference type="GO" id="GO:0042981">
    <property type="term" value="P:regulation of apoptotic process"/>
    <property type="evidence" value="ECO:0007669"/>
    <property type="project" value="InterPro"/>
</dbReference>
<evidence type="ECO:0000313" key="12">
    <source>
        <dbReference type="Proteomes" id="UP000694388"/>
    </source>
</evidence>
<evidence type="ECO:0000256" key="3">
    <source>
        <dbReference type="ARBA" id="ARBA00022703"/>
    </source>
</evidence>
<evidence type="ECO:0000259" key="10">
    <source>
        <dbReference type="PROSITE" id="PS50002"/>
    </source>
</evidence>
<reference evidence="11" key="1">
    <citation type="submission" date="2025-08" db="UniProtKB">
        <authorList>
            <consortium name="Ensembl"/>
        </authorList>
    </citation>
    <scope>IDENTIFICATION</scope>
</reference>
<proteinExistence type="predicted"/>
<organism evidence="11 12">
    <name type="scientific">Eptatretus burgeri</name>
    <name type="common">Inshore hagfish</name>
    <dbReference type="NCBI Taxonomy" id="7764"/>
    <lineage>
        <taxon>Eukaryota</taxon>
        <taxon>Metazoa</taxon>
        <taxon>Chordata</taxon>
        <taxon>Craniata</taxon>
        <taxon>Vertebrata</taxon>
        <taxon>Cyclostomata</taxon>
        <taxon>Myxini</taxon>
        <taxon>Myxiniformes</taxon>
        <taxon>Myxinidae</taxon>
        <taxon>Eptatretinae</taxon>
        <taxon>Eptatretus</taxon>
    </lineage>
</organism>
<dbReference type="GO" id="GO:0006915">
    <property type="term" value="P:apoptotic process"/>
    <property type="evidence" value="ECO:0007669"/>
    <property type="project" value="UniProtKB-KW"/>
</dbReference>
<evidence type="ECO:0000313" key="11">
    <source>
        <dbReference type="Ensembl" id="ENSEBUP00000021287.1"/>
    </source>
</evidence>
<evidence type="ECO:0000256" key="1">
    <source>
        <dbReference type="ARBA" id="ARBA00004123"/>
    </source>
</evidence>
<reference evidence="11" key="2">
    <citation type="submission" date="2025-09" db="UniProtKB">
        <authorList>
            <consortium name="Ensembl"/>
        </authorList>
    </citation>
    <scope>IDENTIFICATION</scope>
</reference>